<dbReference type="Proteomes" id="UP000198919">
    <property type="component" value="Unassembled WGS sequence"/>
</dbReference>
<reference evidence="5 8" key="3">
    <citation type="journal article" date="2017" name="Nat. Microbiol.">
        <title>Natural product diversity associated with the nematode symbionts Photorhabdus and Xenorhabdus.</title>
        <authorList>
            <person name="Tobias N.J."/>
            <person name="Wolff H."/>
            <person name="Djahanschiri B."/>
            <person name="Grundmann F."/>
            <person name="Kronenwerth M."/>
            <person name="Shi Y.M."/>
            <person name="Simonyi S."/>
            <person name="Grun P."/>
            <person name="Shapiro-Ilan D."/>
            <person name="Pidot S.J."/>
            <person name="Stinear T.P."/>
            <person name="Ebersberger I."/>
            <person name="Bode H.B."/>
        </authorList>
    </citation>
    <scope>NUCLEOTIDE SEQUENCE [LARGE SCALE GENOMIC DNA]</scope>
    <source>
        <strain evidence="5 8">DSM 17908</strain>
    </source>
</reference>
<organism evidence="6 7">
    <name type="scientific">Xenorhabdus mauleonii</name>
    <dbReference type="NCBI Taxonomy" id="351675"/>
    <lineage>
        <taxon>Bacteria</taxon>
        <taxon>Pseudomonadati</taxon>
        <taxon>Pseudomonadota</taxon>
        <taxon>Gammaproteobacteria</taxon>
        <taxon>Enterobacterales</taxon>
        <taxon>Morganellaceae</taxon>
        <taxon>Xenorhabdus</taxon>
    </lineage>
</organism>
<sequence length="454" mass="50371">MPITPTFPGVYIEEDASLALSVKQGNTAIPVFIGRFSPKKTSTTPQIIRIASWLDFTHLFQVGCIKSVKITPTLPAKAQSVSEKNESDTDSLTTSDDSSQHDAKDDQTYKVDIAYTTSSDALKLYFQNGGGPCYILPMGDTKQKNLAFIPDLIRQALDITLIVCPEQEADYQSKIYSNLPADLLNEGRFLIADNADKNKKPKTNAPSQTATYYPAVNVPQLIEVEDDAIAVSGYHREIENLTQLNNKENQAVYQQVKHAIQEAIAAQKNVIPASAVVAAVYCATDAKRGVWKAPANVALNGISEITERLTDEEQGIMNANGINAIRYFSQKGFVVWGARTLEDSERWRYISVRRLFNTAERDIKQAMQMAAFEPNHQPTWEKVRSAIDNYLHQLWQQGALAGNSPKEAYFVQIGKDLTMSADEIKQGKMIVKIGMAAVRPAEFIILQFSQDVAQ</sequence>
<feature type="domain" description="Tail sheath protein C-terminal" evidence="4">
    <location>
        <begin position="343"/>
        <end position="448"/>
    </location>
</feature>
<accession>A0A1I3LPK1</accession>
<dbReference type="EMBL" id="NITY01000002">
    <property type="protein sequence ID" value="PHM45256.1"/>
    <property type="molecule type" value="Genomic_DNA"/>
</dbReference>
<protein>
    <submittedName>
        <fullName evidence="5">Phage tail sheath protein</fullName>
    </submittedName>
</protein>
<dbReference type="Proteomes" id="UP000224607">
    <property type="component" value="Unassembled WGS sequence"/>
</dbReference>
<dbReference type="PANTHER" id="PTHR35861">
    <property type="match status" value="1"/>
</dbReference>
<reference evidence="7" key="1">
    <citation type="submission" date="2016-10" db="EMBL/GenBank/DDBJ databases">
        <authorList>
            <person name="Varghese N."/>
            <person name="Submissions S."/>
        </authorList>
    </citation>
    <scope>NUCLEOTIDE SEQUENCE [LARGE SCALE GENOMIC DNA]</scope>
    <source>
        <strain evidence="7">DSM 17908</strain>
    </source>
</reference>
<evidence type="ECO:0000313" key="8">
    <source>
        <dbReference type="Proteomes" id="UP000224607"/>
    </source>
</evidence>
<reference evidence="6" key="2">
    <citation type="submission" date="2016-10" db="EMBL/GenBank/DDBJ databases">
        <authorList>
            <person name="de Groot N.N."/>
        </authorList>
    </citation>
    <scope>NUCLEOTIDE SEQUENCE [LARGE SCALE GENOMIC DNA]</scope>
    <source>
        <strain evidence="6">DSM 17908</strain>
    </source>
</reference>
<dbReference type="InterPro" id="IPR035089">
    <property type="entry name" value="Phage_sheath_subtilisin"/>
</dbReference>
<dbReference type="OrthoDB" id="6506768at2"/>
<dbReference type="Gene3D" id="3.40.50.11780">
    <property type="match status" value="1"/>
</dbReference>
<evidence type="ECO:0000259" key="4">
    <source>
        <dbReference type="Pfam" id="PF17482"/>
    </source>
</evidence>
<dbReference type="AlphaFoldDB" id="A0A1I3LPK1"/>
<evidence type="ECO:0000313" key="7">
    <source>
        <dbReference type="Proteomes" id="UP000198919"/>
    </source>
</evidence>
<evidence type="ECO:0000256" key="2">
    <source>
        <dbReference type="SAM" id="MobiDB-lite"/>
    </source>
</evidence>
<dbReference type="Pfam" id="PF04984">
    <property type="entry name" value="Phage_sheath_1"/>
    <property type="match status" value="1"/>
</dbReference>
<gene>
    <name evidence="6" type="ORF">SAMN05421680_10423</name>
    <name evidence="5" type="ORF">Xmau_00906</name>
</gene>
<evidence type="ECO:0000259" key="3">
    <source>
        <dbReference type="Pfam" id="PF04984"/>
    </source>
</evidence>
<dbReference type="Pfam" id="PF17482">
    <property type="entry name" value="Phage_sheath_1C"/>
    <property type="match status" value="1"/>
</dbReference>
<keyword evidence="8" id="KW-1185">Reference proteome</keyword>
<feature type="region of interest" description="Disordered" evidence="2">
    <location>
        <begin position="76"/>
        <end position="105"/>
    </location>
</feature>
<proteinExistence type="inferred from homology"/>
<comment type="similarity">
    <text evidence="1">Belongs to the myoviridae tail sheath protein family.</text>
</comment>
<name>A0A1I3LPK1_9GAMM</name>
<evidence type="ECO:0000313" key="6">
    <source>
        <dbReference type="EMBL" id="SFI86435.1"/>
    </source>
</evidence>
<dbReference type="RefSeq" id="WP_092508543.1">
    <property type="nucleotide sequence ID" value="NZ_CAWNQB010000012.1"/>
</dbReference>
<evidence type="ECO:0000256" key="1">
    <source>
        <dbReference type="ARBA" id="ARBA00008005"/>
    </source>
</evidence>
<dbReference type="InterPro" id="IPR052042">
    <property type="entry name" value="Tail_sheath_structural"/>
</dbReference>
<dbReference type="EMBL" id="FORG01000004">
    <property type="protein sequence ID" value="SFI86435.1"/>
    <property type="molecule type" value="Genomic_DNA"/>
</dbReference>
<dbReference type="PANTHER" id="PTHR35861:SF1">
    <property type="entry name" value="PHAGE TAIL SHEATH PROTEIN"/>
    <property type="match status" value="1"/>
</dbReference>
<evidence type="ECO:0000313" key="5">
    <source>
        <dbReference type="EMBL" id="PHM45256.1"/>
    </source>
</evidence>
<dbReference type="STRING" id="351675.SAMN05421680_10423"/>
<dbReference type="InterPro" id="IPR020287">
    <property type="entry name" value="Tail_sheath_C"/>
</dbReference>
<feature type="domain" description="Tail sheath protein subtilisin-like" evidence="3">
    <location>
        <begin position="251"/>
        <end position="341"/>
    </location>
</feature>